<accession>A0A1N7D465</accession>
<evidence type="ECO:0000313" key="3">
    <source>
        <dbReference type="Proteomes" id="UP000186096"/>
    </source>
</evidence>
<organism evidence="2 3">
    <name type="scientific">Microbispora rosea</name>
    <dbReference type="NCBI Taxonomy" id="58117"/>
    <lineage>
        <taxon>Bacteria</taxon>
        <taxon>Bacillati</taxon>
        <taxon>Actinomycetota</taxon>
        <taxon>Actinomycetes</taxon>
        <taxon>Streptosporangiales</taxon>
        <taxon>Streptosporangiaceae</taxon>
        <taxon>Microbispora</taxon>
    </lineage>
</organism>
<dbReference type="RefSeq" id="WP_076436593.1">
    <property type="nucleotide sequence ID" value="NZ_FTNI01000013.1"/>
</dbReference>
<dbReference type="STRING" id="58117.SAMN05421833_113120"/>
<reference evidence="3" key="1">
    <citation type="submission" date="2017-01" db="EMBL/GenBank/DDBJ databases">
        <authorList>
            <person name="Varghese N."/>
            <person name="Submissions S."/>
        </authorList>
    </citation>
    <scope>NUCLEOTIDE SEQUENCE [LARGE SCALE GENOMIC DNA]</scope>
    <source>
        <strain evidence="3">ATCC 12950</strain>
    </source>
</reference>
<sequence length="104" mass="10419">MFRRLRAATTVAAAVAATASAVLVASPAQASPSDCLSYLAGAGYPETTAKRMACERAASGEIGGYVFCYDVLRETGVSAAHAAEACDRADGVWAASAGAGSADR</sequence>
<dbReference type="EMBL" id="FTNI01000013">
    <property type="protein sequence ID" value="SIR70673.1"/>
    <property type="molecule type" value="Genomic_DNA"/>
</dbReference>
<keyword evidence="1" id="KW-0732">Signal</keyword>
<feature type="chain" id="PRO_5012546175" description="Secreted protein" evidence="1">
    <location>
        <begin position="31"/>
        <end position="104"/>
    </location>
</feature>
<dbReference type="Proteomes" id="UP000186096">
    <property type="component" value="Unassembled WGS sequence"/>
</dbReference>
<feature type="signal peptide" evidence="1">
    <location>
        <begin position="1"/>
        <end position="30"/>
    </location>
</feature>
<evidence type="ECO:0000313" key="2">
    <source>
        <dbReference type="EMBL" id="SIR70673.1"/>
    </source>
</evidence>
<dbReference type="AlphaFoldDB" id="A0A1N7D465"/>
<evidence type="ECO:0000256" key="1">
    <source>
        <dbReference type="SAM" id="SignalP"/>
    </source>
</evidence>
<evidence type="ECO:0008006" key="4">
    <source>
        <dbReference type="Google" id="ProtNLM"/>
    </source>
</evidence>
<protein>
    <recommendedName>
        <fullName evidence="4">Secreted protein</fullName>
    </recommendedName>
</protein>
<proteinExistence type="predicted"/>
<name>A0A1N7D465_9ACTN</name>
<gene>
    <name evidence="2" type="ORF">SAMN05421833_113120</name>
</gene>
<keyword evidence="3" id="KW-1185">Reference proteome</keyword>